<dbReference type="GO" id="GO:0005096">
    <property type="term" value="F:GTPase activator activity"/>
    <property type="evidence" value="ECO:0007669"/>
    <property type="project" value="UniProtKB-KW"/>
</dbReference>
<dbReference type="FunFam" id="3.40.50.11210:FF:000001">
    <property type="entry name" value="Ral GTPase-activating protein subunit alpha-1 isoform 1"/>
    <property type="match status" value="1"/>
</dbReference>
<dbReference type="GO" id="GO:0030178">
    <property type="term" value="P:negative regulation of Wnt signaling pathway"/>
    <property type="evidence" value="ECO:0007669"/>
    <property type="project" value="TreeGrafter"/>
</dbReference>
<evidence type="ECO:0000256" key="1">
    <source>
        <dbReference type="ARBA" id="ARBA00022468"/>
    </source>
</evidence>
<dbReference type="GO" id="GO:0051056">
    <property type="term" value="P:regulation of small GTPase mediated signal transduction"/>
    <property type="evidence" value="ECO:0007669"/>
    <property type="project" value="InterPro"/>
</dbReference>
<feature type="domain" description="Rap-GAP" evidence="3">
    <location>
        <begin position="812"/>
        <end position="1045"/>
    </location>
</feature>
<dbReference type="GO" id="GO:0032007">
    <property type="term" value="P:negative regulation of TOR signaling"/>
    <property type="evidence" value="ECO:0007669"/>
    <property type="project" value="TreeGrafter"/>
</dbReference>
<evidence type="ECO:0000313" key="4">
    <source>
        <dbReference type="EMBL" id="MDE47601.1"/>
    </source>
</evidence>
<dbReference type="GO" id="GO:0046627">
    <property type="term" value="P:negative regulation of insulin receptor signaling pathway"/>
    <property type="evidence" value="ECO:0007669"/>
    <property type="project" value="TreeGrafter"/>
</dbReference>
<dbReference type="InterPro" id="IPR027107">
    <property type="entry name" value="Tuberin/Ral-act_asu"/>
</dbReference>
<dbReference type="Gene3D" id="3.40.50.11210">
    <property type="entry name" value="Rap/Ran-GAP"/>
    <property type="match status" value="1"/>
</dbReference>
<dbReference type="PROSITE" id="PS50085">
    <property type="entry name" value="RAPGAP"/>
    <property type="match status" value="1"/>
</dbReference>
<organism evidence="4">
    <name type="scientific">Aceria tosichella</name>
    <name type="common">wheat curl mite</name>
    <dbReference type="NCBI Taxonomy" id="561515"/>
    <lineage>
        <taxon>Eukaryota</taxon>
        <taxon>Metazoa</taxon>
        <taxon>Ecdysozoa</taxon>
        <taxon>Arthropoda</taxon>
        <taxon>Chelicerata</taxon>
        <taxon>Arachnida</taxon>
        <taxon>Acari</taxon>
        <taxon>Acariformes</taxon>
        <taxon>Trombidiformes</taxon>
        <taxon>Prostigmata</taxon>
        <taxon>Eupodina</taxon>
        <taxon>Eriophyoidea</taxon>
        <taxon>Eriophyidae</taxon>
        <taxon>Eriophyinae</taxon>
        <taxon>Aceriini</taxon>
        <taxon>Aceria</taxon>
    </lineage>
</organism>
<dbReference type="PANTHER" id="PTHR10063:SF0">
    <property type="entry name" value="TUBERIN"/>
    <property type="match status" value="1"/>
</dbReference>
<dbReference type="PANTHER" id="PTHR10063">
    <property type="entry name" value="TUBERIN"/>
    <property type="match status" value="1"/>
</dbReference>
<dbReference type="InterPro" id="IPR018515">
    <property type="entry name" value="Tuberin-type_domain"/>
</dbReference>
<accession>A0A6G1SBK3</accession>
<sequence>MNEGDSQMVELLAHHTESINVLNDRWITDWAALAEKHYKLEEREFVRTKVVDATRQIFNKYHVIYGDELMSKVIIPNFNDVDQETSPQLRKSLIHLLNDVASNCISYKHCNTVLAILRRMLTRPFRQRNEELNNGIVYIFSNRELIDSRAIVSNLNKLFVTKLHRLPIDPAVNILDILVSYLNLTFKHPLQGPAPAELPLIRKEILLLLLSLRCDMHGHLGVGITGKSDDNITFSPFILCVKKPRTTDGYNQHNQHQVPLSPGAESQTQFQLPNTNIHPSPLNQIIQDQQHNTISQQQQQHHSQNIFVPNSLHPNCPIESRCINLDAMFAGIIECINIETDAELLETVLKGLPHLLANKPLVLTAGDERINQLCLALSNLITMNRANNRQTIKTDHHKHCLRCLTSLLIYRKLLDHKSIKMILSIFEDSIRSVSRYPIVPLFTTCLIELHDSSEMAKFVPIVLDHLRRFSPTVSLGPSVLEFLTYLIIFPKLYENFSQDEYKFIFSIALPYTNPFRFSDYITCLAFRVIAMWYLNCRPSLRCAFVEQVKKSLRSNVIQPFKENTVPSQPVLHSQTSSPVIAQTPPITYSCPPSMSPVDHRRRSSSLNAETYLRNQQGILNSHNHQSSLQLNEELMETFADLLTRYTHGQYLAIAPKNRCTEMLIDRSTSQTWLNGNSLITITAGKSNNGWAEIMVRRPTGNTSWIGRLQNTVGALPMFNQQVYTDSLNFGNDIISLFSSLSLTSEDGSGTGDAELSDSLTALSSNAANLSSSLSSSTNAASTGQMDFGATSNSCKLQDPIPLPKDKKFDIALSNFDLITPYETHKVGLVYVGKNQAENRAAILSNKFGSPRYYEFLSQIGTCIILNDIDPEIYFVGGLDVKGEDGKYAYFWKDNVTQVIFHVATFMLARDNDPQCNNKNRHIGNDHVCIVFNDSGAPFKLSTIKGTGQFIKACVVVVPLDDDTNFVDVEVLPELKSIVGDIESRILSNLSAALYARQISIHLNLASKIFERRHCEGFFSKEPYVSNWVERLRCIKRIRQRIDESRRANANGSGGSLSAKGSNTLR</sequence>
<dbReference type="InterPro" id="IPR035974">
    <property type="entry name" value="Rap/Ran-GAP_sf"/>
</dbReference>
<dbReference type="Pfam" id="PF02145">
    <property type="entry name" value="Rap_GAP"/>
    <property type="match status" value="1"/>
</dbReference>
<dbReference type="GO" id="GO:0033596">
    <property type="term" value="C:TSC1-TSC2 complex"/>
    <property type="evidence" value="ECO:0007669"/>
    <property type="project" value="TreeGrafter"/>
</dbReference>
<dbReference type="EMBL" id="GGYP01002830">
    <property type="protein sequence ID" value="MDE47601.1"/>
    <property type="molecule type" value="Transcribed_RNA"/>
</dbReference>
<dbReference type="GO" id="GO:0051898">
    <property type="term" value="P:negative regulation of phosphatidylinositol 3-kinase/protein kinase B signal transduction"/>
    <property type="evidence" value="ECO:0007669"/>
    <property type="project" value="TreeGrafter"/>
</dbReference>
<evidence type="ECO:0000259" key="3">
    <source>
        <dbReference type="PROSITE" id="PS50085"/>
    </source>
</evidence>
<dbReference type="SUPFAM" id="SSF111347">
    <property type="entry name" value="Rap/Ran-GAP"/>
    <property type="match status" value="1"/>
</dbReference>
<dbReference type="Pfam" id="PF03542">
    <property type="entry name" value="Tuberin"/>
    <property type="match status" value="2"/>
</dbReference>
<dbReference type="GO" id="GO:0005634">
    <property type="term" value="C:nucleus"/>
    <property type="evidence" value="ECO:0007669"/>
    <property type="project" value="InterPro"/>
</dbReference>
<keyword evidence="1" id="KW-0343">GTPase activation</keyword>
<feature type="region of interest" description="Disordered" evidence="2">
    <location>
        <begin position="1045"/>
        <end position="1065"/>
    </location>
</feature>
<protein>
    <submittedName>
        <fullName evidence="4">Tuberin</fullName>
    </submittedName>
</protein>
<dbReference type="GO" id="GO:0051726">
    <property type="term" value="P:regulation of cell cycle"/>
    <property type="evidence" value="ECO:0007669"/>
    <property type="project" value="TreeGrafter"/>
</dbReference>
<reference evidence="4" key="1">
    <citation type="submission" date="2018-10" db="EMBL/GenBank/DDBJ databases">
        <title>Transcriptome assembly of Aceria tosichella (Wheat curl mite) Type 2.</title>
        <authorList>
            <person name="Scully E.D."/>
            <person name="Geib S.M."/>
            <person name="Palmer N.A."/>
            <person name="Gupta A.K."/>
            <person name="Sarath G."/>
            <person name="Tatineni S."/>
        </authorList>
    </citation>
    <scope>NUCLEOTIDE SEQUENCE</scope>
    <source>
        <strain evidence="4">LincolnNE</strain>
    </source>
</reference>
<proteinExistence type="predicted"/>
<evidence type="ECO:0000256" key="2">
    <source>
        <dbReference type="SAM" id="MobiDB-lite"/>
    </source>
</evidence>
<name>A0A6G1SBK3_9ACAR</name>
<gene>
    <name evidence="4" type="primary">TSC2</name>
    <name evidence="4" type="ORF">g.13952</name>
</gene>
<dbReference type="AlphaFoldDB" id="A0A6G1SBK3"/>
<dbReference type="InterPro" id="IPR000331">
    <property type="entry name" value="Rap/Ran_GAP_dom"/>
</dbReference>